<dbReference type="RefSeq" id="WP_191251320.1">
    <property type="nucleotide sequence ID" value="NZ_BNCI01000001.1"/>
</dbReference>
<dbReference type="AlphaFoldDB" id="A0A919E7E4"/>
<organism evidence="1 2">
    <name type="scientific">Kordiimonas sediminis</name>
    <dbReference type="NCBI Taxonomy" id="1735581"/>
    <lineage>
        <taxon>Bacteria</taxon>
        <taxon>Pseudomonadati</taxon>
        <taxon>Pseudomonadota</taxon>
        <taxon>Alphaproteobacteria</taxon>
        <taxon>Kordiimonadales</taxon>
        <taxon>Kordiimonadaceae</taxon>
        <taxon>Kordiimonas</taxon>
    </lineage>
</organism>
<dbReference type="Pfam" id="PF06097">
    <property type="entry name" value="DUF945"/>
    <property type="match status" value="1"/>
</dbReference>
<sequence length="499" mass="53863">MVNKGVFAFAAISIGVLLVTPGLLGSKVEDTLHQQWELSQTTMPELHETLLSGMSLDRGWFSTDVTLTISLPHHLRRGDPTLSDDSTLNLNYNVEHGPFFLTDGFKLARSRSEMSLEAILGENTAVTLLTPTFAEMTTVISFSGDIHVSAEIPAFSLASSKNDSAFDFLGAELTMEYAVADRSYDSSFAIHGVNSSLNNSSEQDATVIDMKPLTFSATGQLLPNTIISIGETHLDFSGLMLTSKGGSTISLDALTVNNNTIVGESGLLEQSVRLELQKLSTGTETAPFIIEKTAVSGKATNIDPALINAYTRLDWRIRLMALTGASPAEVKDAEMEQLTLLAKLSEYSPTLSVDDSTVITNFGTLQSSSQFTLQPYRGAGTYGQMMVALLNALTGQGMLTADDSLAINLLAWSMTGTHPQTMPEDMREQVFAGAQQVLDNYVSQQVLKAENSHYVLNHTLQDGKLYLGTNPTPFMDFSSLAGTLAAEQPGDTQSEQDSR</sequence>
<accession>A0A919E7E4</accession>
<evidence type="ECO:0000313" key="1">
    <source>
        <dbReference type="EMBL" id="GHF20737.1"/>
    </source>
</evidence>
<comment type="caution">
    <text evidence="1">The sequence shown here is derived from an EMBL/GenBank/DDBJ whole genome shotgun (WGS) entry which is preliminary data.</text>
</comment>
<gene>
    <name evidence="1" type="ORF">GCM10017044_14560</name>
</gene>
<protein>
    <recommendedName>
        <fullName evidence="3">DUF945 domain-containing protein</fullName>
    </recommendedName>
</protein>
<keyword evidence="2" id="KW-1185">Reference proteome</keyword>
<proteinExistence type="predicted"/>
<dbReference type="Proteomes" id="UP000630923">
    <property type="component" value="Unassembled WGS sequence"/>
</dbReference>
<reference evidence="1" key="1">
    <citation type="journal article" date="2014" name="Int. J. Syst. Evol. Microbiol.">
        <title>Complete genome sequence of Corynebacterium casei LMG S-19264T (=DSM 44701T), isolated from a smear-ripened cheese.</title>
        <authorList>
            <consortium name="US DOE Joint Genome Institute (JGI-PGF)"/>
            <person name="Walter F."/>
            <person name="Albersmeier A."/>
            <person name="Kalinowski J."/>
            <person name="Ruckert C."/>
        </authorList>
    </citation>
    <scope>NUCLEOTIDE SEQUENCE</scope>
    <source>
        <strain evidence="1">KCTC 42590</strain>
    </source>
</reference>
<evidence type="ECO:0008006" key="3">
    <source>
        <dbReference type="Google" id="ProtNLM"/>
    </source>
</evidence>
<dbReference type="EMBL" id="BNCI01000001">
    <property type="protein sequence ID" value="GHF20737.1"/>
    <property type="molecule type" value="Genomic_DNA"/>
</dbReference>
<reference evidence="1" key="2">
    <citation type="submission" date="2020-09" db="EMBL/GenBank/DDBJ databases">
        <authorList>
            <person name="Sun Q."/>
            <person name="Kim S."/>
        </authorList>
    </citation>
    <scope>NUCLEOTIDE SEQUENCE</scope>
    <source>
        <strain evidence="1">KCTC 42590</strain>
    </source>
</reference>
<evidence type="ECO:0000313" key="2">
    <source>
        <dbReference type="Proteomes" id="UP000630923"/>
    </source>
</evidence>
<name>A0A919E7E4_9PROT</name>
<dbReference type="InterPro" id="IPR010352">
    <property type="entry name" value="DUF945"/>
</dbReference>